<evidence type="ECO:0000256" key="2">
    <source>
        <dbReference type="ARBA" id="ARBA00022741"/>
    </source>
</evidence>
<evidence type="ECO:0000313" key="5">
    <source>
        <dbReference type="EMBL" id="EPN60377.1"/>
    </source>
</evidence>
<dbReference type="Gene3D" id="3.40.50.300">
    <property type="entry name" value="P-loop containing nucleotide triphosphate hydrolases"/>
    <property type="match status" value="1"/>
</dbReference>
<comment type="similarity">
    <text evidence="1">Belongs to the GSP E family.</text>
</comment>
<dbReference type="PANTHER" id="PTHR30258">
    <property type="entry name" value="TYPE II SECRETION SYSTEM PROTEIN GSPE-RELATED"/>
    <property type="match status" value="1"/>
</dbReference>
<keyword evidence="3" id="KW-0067">ATP-binding</keyword>
<dbReference type="SUPFAM" id="SSF52540">
    <property type="entry name" value="P-loop containing nucleoside triphosphate hydrolases"/>
    <property type="match status" value="1"/>
</dbReference>
<evidence type="ECO:0000256" key="1">
    <source>
        <dbReference type="ARBA" id="ARBA00006611"/>
    </source>
</evidence>
<dbReference type="Pfam" id="PF00437">
    <property type="entry name" value="T2SSE"/>
    <property type="match status" value="1"/>
</dbReference>
<reference evidence="5 6" key="1">
    <citation type="journal article" date="2013" name="PLoS Pathog.">
        <title>Genomic analysis of the Kiwifruit pathogen Pseudomonas syringae pv. actinidiae provides insight into the origins of an emergent plant disease.</title>
        <authorList>
            <person name="McCann H.C."/>
            <person name="Rikkerink E.H."/>
            <person name="Bertels F."/>
            <person name="Fiers M."/>
            <person name="Lu A."/>
            <person name="Rees-George J."/>
            <person name="Andersen M.T."/>
            <person name="Gleave A.P."/>
            <person name="Haubold B."/>
            <person name="Wohlers M.W."/>
            <person name="Guttman D.S."/>
            <person name="Wang P.W."/>
            <person name="Straub C."/>
            <person name="Vanneste J.L."/>
            <person name="Rainey P.B."/>
            <person name="Templeton M.D."/>
        </authorList>
    </citation>
    <scope>NUCLEOTIDE SEQUENCE [LARGE SCALE GENOMIC DNA]</scope>
    <source>
        <strain evidence="5 6">ICMP 18807</strain>
    </source>
</reference>
<feature type="non-terminal residue" evidence="5">
    <location>
        <position position="1"/>
    </location>
</feature>
<keyword evidence="2" id="KW-0547">Nucleotide-binding</keyword>
<dbReference type="PATRIC" id="fig|1194404.4.peg.1618"/>
<gene>
    <name evidence="5" type="ORF">A244_07755</name>
</gene>
<feature type="domain" description="Bacterial type II secretion system protein E" evidence="4">
    <location>
        <begin position="8"/>
        <end position="82"/>
    </location>
</feature>
<dbReference type="AlphaFoldDB" id="S6UXZ0"/>
<organism evidence="5 6">
    <name type="scientific">Pseudomonas syringae pv. actinidiae ICMP 18807</name>
    <dbReference type="NCBI Taxonomy" id="1194404"/>
    <lineage>
        <taxon>Bacteria</taxon>
        <taxon>Pseudomonadati</taxon>
        <taxon>Pseudomonadota</taxon>
        <taxon>Gammaproteobacteria</taxon>
        <taxon>Pseudomonadales</taxon>
        <taxon>Pseudomonadaceae</taxon>
        <taxon>Pseudomonas</taxon>
        <taxon>Pseudomonas syringae</taxon>
    </lineage>
</organism>
<evidence type="ECO:0000313" key="6">
    <source>
        <dbReference type="Proteomes" id="UP000015729"/>
    </source>
</evidence>
<proteinExistence type="inferred from homology"/>
<dbReference type="EMBL" id="AOKG01000489">
    <property type="protein sequence ID" value="EPN60377.1"/>
    <property type="molecule type" value="Genomic_DNA"/>
</dbReference>
<dbReference type="GO" id="GO:0016887">
    <property type="term" value="F:ATP hydrolysis activity"/>
    <property type="evidence" value="ECO:0007669"/>
    <property type="project" value="TreeGrafter"/>
</dbReference>
<dbReference type="GO" id="GO:0005524">
    <property type="term" value="F:ATP binding"/>
    <property type="evidence" value="ECO:0007669"/>
    <property type="project" value="UniProtKB-KW"/>
</dbReference>
<sequence>APVPPGAHQAVGCVECRDTGYRGRAGVYEIMVMSDNIKALISADLDLTAMRRQAFKEGTRSLRLSGAQKVSAGLTTLEEVLRVTPQSEQR</sequence>
<dbReference type="Proteomes" id="UP000015729">
    <property type="component" value="Unassembled WGS sequence"/>
</dbReference>
<comment type="caution">
    <text evidence="5">The sequence shown here is derived from an EMBL/GenBank/DDBJ whole genome shotgun (WGS) entry which is preliminary data.</text>
</comment>
<dbReference type="PANTHER" id="PTHR30258:SF13">
    <property type="entry name" value="SECRETION PATHWAY ATPASE-RELATED"/>
    <property type="match status" value="1"/>
</dbReference>
<evidence type="ECO:0000259" key="4">
    <source>
        <dbReference type="Pfam" id="PF00437"/>
    </source>
</evidence>
<accession>S6UXZ0</accession>
<name>S6UXZ0_PSESF</name>
<protein>
    <submittedName>
        <fullName evidence="5">Type IV pilus biogenesis protein</fullName>
    </submittedName>
</protein>
<dbReference type="InterPro" id="IPR027417">
    <property type="entry name" value="P-loop_NTPase"/>
</dbReference>
<evidence type="ECO:0000256" key="3">
    <source>
        <dbReference type="ARBA" id="ARBA00022840"/>
    </source>
</evidence>
<dbReference type="GO" id="GO:0005886">
    <property type="term" value="C:plasma membrane"/>
    <property type="evidence" value="ECO:0007669"/>
    <property type="project" value="TreeGrafter"/>
</dbReference>
<dbReference type="InterPro" id="IPR001482">
    <property type="entry name" value="T2SS/T4SS_dom"/>
</dbReference>